<name>A0A7X0HFM1_9ACTN</name>
<dbReference type="EMBL" id="JACHEM010000007">
    <property type="protein sequence ID" value="MBB6436731.1"/>
    <property type="molecule type" value="Genomic_DNA"/>
</dbReference>
<reference evidence="1 2" key="1">
    <citation type="submission" date="2020-08" db="EMBL/GenBank/DDBJ databases">
        <title>Genomic Encyclopedia of Type Strains, Phase IV (KMG-IV): sequencing the most valuable type-strain genomes for metagenomic binning, comparative biology and taxonomic classification.</title>
        <authorList>
            <person name="Goeker M."/>
        </authorList>
    </citation>
    <scope>NUCLEOTIDE SEQUENCE [LARGE SCALE GENOMIC DNA]</scope>
    <source>
        <strain evidence="1 2">DSM 40141</strain>
    </source>
</reference>
<sequence length="525" mass="55712">MQWPRRNPGHRSGWVGELPPWWKRWPGNALCLLGAVALVAGVLIWGPWREPPVDTACAAGVQRVEGVCVGVTDGSFAFDQKNLGDVFEKIRAENDRVSDVSSKKGGPSNVGIVYLMKMVPDDKDTNTPDSVRHEIEGAYAAQHEANHSSKYGDTPLIRLLLADIGDGPAQSAATLEQLRQRTATDRLVAVAGLGTSTRATESLIRTITRPESEDGLQLAAVGAVLTADTLSKVPGLVRVAPVNSDEAAAAAAFLGQREYAKKRVLVIQDESAKDQYTKTLAAGFLAALPKNRLAGRTELYDSSQGGVATAFKTRMANICAKKPDVIFFAGRGIDLPRFLAPLKDRPCTEPLLVVSGDDASQTAQAKGFDDIKGTLSDGNVRLVYTGLAHPGGWERMPEAFPGWGRQTFGEGGVYRAHFNEEALDDGQAIMGHDAVITAISAVRVVADASETNNGKVSGSEVIQIWRSLHGVKAVSGASGLISLGNDGSPERKAVPIIEIGADGSVRTLAVTARGGKPLTEKDPGQ</sequence>
<dbReference type="Proteomes" id="UP000540423">
    <property type="component" value="Unassembled WGS sequence"/>
</dbReference>
<gene>
    <name evidence="1" type="ORF">HNQ79_003204</name>
</gene>
<proteinExistence type="predicted"/>
<keyword evidence="2" id="KW-1185">Reference proteome</keyword>
<accession>A0A7X0HFM1</accession>
<comment type="caution">
    <text evidence="1">The sequence shown here is derived from an EMBL/GenBank/DDBJ whole genome shotgun (WGS) entry which is preliminary data.</text>
</comment>
<dbReference type="InterPro" id="IPR028082">
    <property type="entry name" value="Peripla_BP_I"/>
</dbReference>
<dbReference type="Gene3D" id="3.40.50.2300">
    <property type="match status" value="2"/>
</dbReference>
<dbReference type="SUPFAM" id="SSF53822">
    <property type="entry name" value="Periplasmic binding protein-like I"/>
    <property type="match status" value="1"/>
</dbReference>
<dbReference type="RefSeq" id="WP_185031429.1">
    <property type="nucleotide sequence ID" value="NZ_BNBN01000010.1"/>
</dbReference>
<organism evidence="1 2">
    <name type="scientific">Streptomyces candidus</name>
    <dbReference type="NCBI Taxonomy" id="67283"/>
    <lineage>
        <taxon>Bacteria</taxon>
        <taxon>Bacillati</taxon>
        <taxon>Actinomycetota</taxon>
        <taxon>Actinomycetes</taxon>
        <taxon>Kitasatosporales</taxon>
        <taxon>Streptomycetaceae</taxon>
        <taxon>Streptomyces</taxon>
    </lineage>
</organism>
<dbReference type="AlphaFoldDB" id="A0A7X0HFM1"/>
<evidence type="ECO:0000313" key="2">
    <source>
        <dbReference type="Proteomes" id="UP000540423"/>
    </source>
</evidence>
<evidence type="ECO:0000313" key="1">
    <source>
        <dbReference type="EMBL" id="MBB6436731.1"/>
    </source>
</evidence>
<protein>
    <submittedName>
        <fullName evidence="1">ABC-type branched-subunit amino acid transport system substrate-binding protein</fullName>
    </submittedName>
</protein>